<accession>X5MCH5</accession>
<keyword evidence="3" id="KW-1185">Reference proteome</keyword>
<organism evidence="2 3">
    <name type="scientific">Candidatus Phaeomarinibacter ectocarpi</name>
    <dbReference type="NCBI Taxonomy" id="1458461"/>
    <lineage>
        <taxon>Bacteria</taxon>
        <taxon>Pseudomonadati</taxon>
        <taxon>Pseudomonadota</taxon>
        <taxon>Alphaproteobacteria</taxon>
        <taxon>Hyphomicrobiales</taxon>
        <taxon>Parvibaculaceae</taxon>
        <taxon>Candidatus Phaeomarinibacter</taxon>
    </lineage>
</organism>
<gene>
    <name evidence="2" type="ORF">BN1012_Phect978</name>
</gene>
<feature type="region of interest" description="Disordered" evidence="1">
    <location>
        <begin position="1"/>
        <end position="22"/>
    </location>
</feature>
<protein>
    <submittedName>
        <fullName evidence="2">Uncharacterized protein</fullName>
    </submittedName>
</protein>
<reference evidence="2 3" key="1">
    <citation type="journal article" date="2014" name="Front. Genet.">
        <title>Genome and metabolic network of "Candidatus Phaeomarinobacter ectocarpi" Ec32, a new candidate genus of Alphaproteobacteria frequently associated with brown algae.</title>
        <authorList>
            <person name="Dittami S.M."/>
            <person name="Barbeyron T."/>
            <person name="Boyen C."/>
            <person name="Cambefort J."/>
            <person name="Collet G."/>
            <person name="Delage L."/>
            <person name="Gobet A."/>
            <person name="Groisillier A."/>
            <person name="Leblanc C."/>
            <person name="Michel G."/>
            <person name="Scornet D."/>
            <person name="Siegel A."/>
            <person name="Tapia J.E."/>
            <person name="Tonon T."/>
        </authorList>
    </citation>
    <scope>NUCLEOTIDE SEQUENCE [LARGE SCALE GENOMIC DNA]</scope>
    <source>
        <strain evidence="2 3">Ec32</strain>
    </source>
</reference>
<dbReference type="KEGG" id="pect:BN1012_Phect978"/>
<dbReference type="STRING" id="1458461.BN1012_Phect978"/>
<name>X5MCH5_9HYPH</name>
<dbReference type="AlphaFoldDB" id="X5MCH5"/>
<dbReference type="Proteomes" id="UP000032160">
    <property type="component" value="Chromosome I"/>
</dbReference>
<evidence type="ECO:0000313" key="3">
    <source>
        <dbReference type="Proteomes" id="UP000032160"/>
    </source>
</evidence>
<feature type="compositionally biased region" description="Polar residues" evidence="1">
    <location>
        <begin position="1"/>
        <end position="18"/>
    </location>
</feature>
<sequence length="60" mass="6641">MAAQSQPGHERPVNTTLNRPRGINVATRAQRALQYRHPMTTPDLEQAGRAAHTGAEHSRE</sequence>
<feature type="region of interest" description="Disordered" evidence="1">
    <location>
        <begin position="34"/>
        <end position="60"/>
    </location>
</feature>
<dbReference type="EMBL" id="HG966617">
    <property type="protein sequence ID" value="CDO59192.1"/>
    <property type="molecule type" value="Genomic_DNA"/>
</dbReference>
<evidence type="ECO:0000313" key="2">
    <source>
        <dbReference type="EMBL" id="CDO59192.1"/>
    </source>
</evidence>
<dbReference type="HOGENOM" id="CLU_2932716_0_0_5"/>
<proteinExistence type="predicted"/>
<evidence type="ECO:0000256" key="1">
    <source>
        <dbReference type="SAM" id="MobiDB-lite"/>
    </source>
</evidence>